<evidence type="ECO:0000313" key="2">
    <source>
        <dbReference type="EMBL" id="TNN26450.1"/>
    </source>
</evidence>
<feature type="region of interest" description="Disordered" evidence="1">
    <location>
        <begin position="214"/>
        <end position="272"/>
    </location>
</feature>
<gene>
    <name evidence="2" type="ORF">EYF80_063413</name>
</gene>
<dbReference type="AlphaFoldDB" id="A0A4Z2ED12"/>
<keyword evidence="3" id="KW-1185">Reference proteome</keyword>
<dbReference type="EMBL" id="SRLO01010240">
    <property type="protein sequence ID" value="TNN26450.1"/>
    <property type="molecule type" value="Genomic_DNA"/>
</dbReference>
<reference evidence="2 3" key="1">
    <citation type="submission" date="2019-03" db="EMBL/GenBank/DDBJ databases">
        <title>First draft genome of Liparis tanakae, snailfish: a comprehensive survey of snailfish specific genes.</title>
        <authorList>
            <person name="Kim W."/>
            <person name="Song I."/>
            <person name="Jeong J.-H."/>
            <person name="Kim D."/>
            <person name="Kim S."/>
            <person name="Ryu S."/>
            <person name="Song J.Y."/>
            <person name="Lee S.K."/>
        </authorList>
    </citation>
    <scope>NUCLEOTIDE SEQUENCE [LARGE SCALE GENOMIC DNA]</scope>
    <source>
        <tissue evidence="2">Muscle</tissue>
    </source>
</reference>
<dbReference type="Proteomes" id="UP000314294">
    <property type="component" value="Unassembled WGS sequence"/>
</dbReference>
<organism evidence="2 3">
    <name type="scientific">Liparis tanakae</name>
    <name type="common">Tanaka's snailfish</name>
    <dbReference type="NCBI Taxonomy" id="230148"/>
    <lineage>
        <taxon>Eukaryota</taxon>
        <taxon>Metazoa</taxon>
        <taxon>Chordata</taxon>
        <taxon>Craniata</taxon>
        <taxon>Vertebrata</taxon>
        <taxon>Euteleostomi</taxon>
        <taxon>Actinopterygii</taxon>
        <taxon>Neopterygii</taxon>
        <taxon>Teleostei</taxon>
        <taxon>Neoteleostei</taxon>
        <taxon>Acanthomorphata</taxon>
        <taxon>Eupercaria</taxon>
        <taxon>Perciformes</taxon>
        <taxon>Cottioidei</taxon>
        <taxon>Cottales</taxon>
        <taxon>Liparidae</taxon>
        <taxon>Liparis</taxon>
    </lineage>
</organism>
<evidence type="ECO:0000313" key="3">
    <source>
        <dbReference type="Proteomes" id="UP000314294"/>
    </source>
</evidence>
<accession>A0A4Z2ED12</accession>
<evidence type="ECO:0000256" key="1">
    <source>
        <dbReference type="SAM" id="MobiDB-lite"/>
    </source>
</evidence>
<protein>
    <submittedName>
        <fullName evidence="2">Uncharacterized protein</fullName>
    </submittedName>
</protein>
<comment type="caution">
    <text evidence="2">The sequence shown here is derived from an EMBL/GenBank/DDBJ whole genome shotgun (WGS) entry which is preliminary data.</text>
</comment>
<proteinExistence type="predicted"/>
<name>A0A4Z2ED12_9TELE</name>
<sequence>MAECRGRAALVALWSRTMRHCSSRRALECLATGTRRWRREALRVGGRSLRRALQRGVEERQQPGRQVPAHLPGVEVGVRPAAGVVAARELGERPGAGHGRVGGVEGGADHEPAVEHQEGVADAPEGVAVDPFVGDVQEHLEGGGVNGGEGGVNGGEGGVHIQTIIPEEGLPVGGEGHGGERLRVPPVVHQGQQAAAVDPHLGLLQGRRHGFLHDGVAEAGGGARREDQVDAAPPDAEAQQSLGGGEDVDAAPVDDGVAWRREGGGGFIVTSS</sequence>